<keyword evidence="2" id="KW-1185">Reference proteome</keyword>
<sequence>MYYIINTIKQLASRPSLGTNIVPKTSPQRAYFTKIVIGIKPRGGIRKTCRWHVNNNKALANEQV</sequence>
<evidence type="ECO:0000313" key="1">
    <source>
        <dbReference type="EMBL" id="MPC38183.1"/>
    </source>
</evidence>
<organism evidence="1 2">
    <name type="scientific">Portunus trituberculatus</name>
    <name type="common">Swimming crab</name>
    <name type="synonym">Neptunus trituberculatus</name>
    <dbReference type="NCBI Taxonomy" id="210409"/>
    <lineage>
        <taxon>Eukaryota</taxon>
        <taxon>Metazoa</taxon>
        <taxon>Ecdysozoa</taxon>
        <taxon>Arthropoda</taxon>
        <taxon>Crustacea</taxon>
        <taxon>Multicrustacea</taxon>
        <taxon>Malacostraca</taxon>
        <taxon>Eumalacostraca</taxon>
        <taxon>Eucarida</taxon>
        <taxon>Decapoda</taxon>
        <taxon>Pleocyemata</taxon>
        <taxon>Brachyura</taxon>
        <taxon>Eubrachyura</taxon>
        <taxon>Portunoidea</taxon>
        <taxon>Portunidae</taxon>
        <taxon>Portuninae</taxon>
        <taxon>Portunus</taxon>
    </lineage>
</organism>
<proteinExistence type="predicted"/>
<gene>
    <name evidence="1" type="ORF">E2C01_031686</name>
</gene>
<name>A0A5B7EZ90_PORTR</name>
<dbReference type="Proteomes" id="UP000324222">
    <property type="component" value="Unassembled WGS sequence"/>
</dbReference>
<comment type="caution">
    <text evidence="1">The sequence shown here is derived from an EMBL/GenBank/DDBJ whole genome shotgun (WGS) entry which is preliminary data.</text>
</comment>
<protein>
    <submittedName>
        <fullName evidence="1">Uncharacterized protein</fullName>
    </submittedName>
</protein>
<reference evidence="1 2" key="1">
    <citation type="submission" date="2019-05" db="EMBL/GenBank/DDBJ databases">
        <title>Another draft genome of Portunus trituberculatus and its Hox gene families provides insights of decapod evolution.</title>
        <authorList>
            <person name="Jeong J.-H."/>
            <person name="Song I."/>
            <person name="Kim S."/>
            <person name="Choi T."/>
            <person name="Kim D."/>
            <person name="Ryu S."/>
            <person name="Kim W."/>
        </authorList>
    </citation>
    <scope>NUCLEOTIDE SEQUENCE [LARGE SCALE GENOMIC DNA]</scope>
    <source>
        <tissue evidence="1">Muscle</tissue>
    </source>
</reference>
<accession>A0A5B7EZ90</accession>
<dbReference type="EMBL" id="VSRR010004003">
    <property type="protein sequence ID" value="MPC38183.1"/>
    <property type="molecule type" value="Genomic_DNA"/>
</dbReference>
<dbReference type="AlphaFoldDB" id="A0A5B7EZ90"/>
<evidence type="ECO:0000313" key="2">
    <source>
        <dbReference type="Proteomes" id="UP000324222"/>
    </source>
</evidence>